<evidence type="ECO:0000259" key="7">
    <source>
        <dbReference type="Pfam" id="PF00892"/>
    </source>
</evidence>
<reference evidence="8 9" key="1">
    <citation type="journal article" date="2014" name="Int. J. Syst. Evol. Microbiol.">
        <title>Complete genome sequence of Corynebacterium casei LMG S-19264T (=DSM 44701T), isolated from a smear-ripened cheese.</title>
        <authorList>
            <consortium name="US DOE Joint Genome Institute (JGI-PGF)"/>
            <person name="Walter F."/>
            <person name="Albersmeier A."/>
            <person name="Kalinowski J."/>
            <person name="Ruckert C."/>
        </authorList>
    </citation>
    <scope>NUCLEOTIDE SEQUENCE [LARGE SCALE GENOMIC DNA]</scope>
    <source>
        <strain evidence="8 9">CGMCC 1.15358</strain>
    </source>
</reference>
<accession>A0A916Y4X4</accession>
<proteinExistence type="inferred from homology"/>
<dbReference type="AlphaFoldDB" id="A0A916Y4X4"/>
<gene>
    <name evidence="8" type="ORF">GCM10010989_01250</name>
</gene>
<feature type="transmembrane region" description="Helical" evidence="6">
    <location>
        <begin position="271"/>
        <end position="288"/>
    </location>
</feature>
<organism evidence="8 9">
    <name type="scientific">Croceicoccus pelagius</name>
    <dbReference type="NCBI Taxonomy" id="1703341"/>
    <lineage>
        <taxon>Bacteria</taxon>
        <taxon>Pseudomonadati</taxon>
        <taxon>Pseudomonadota</taxon>
        <taxon>Alphaproteobacteria</taxon>
        <taxon>Sphingomonadales</taxon>
        <taxon>Erythrobacteraceae</taxon>
        <taxon>Croceicoccus</taxon>
    </lineage>
</organism>
<dbReference type="InterPro" id="IPR037185">
    <property type="entry name" value="EmrE-like"/>
</dbReference>
<evidence type="ECO:0000256" key="1">
    <source>
        <dbReference type="ARBA" id="ARBA00004141"/>
    </source>
</evidence>
<comment type="subcellular location">
    <subcellularLocation>
        <location evidence="1">Membrane</location>
        <topology evidence="1">Multi-pass membrane protein</topology>
    </subcellularLocation>
</comment>
<sequence length="301" mass="31288">MQFDERRGVLLAVIGFILLSLGDVVLKSVAGEWATTAIGALRYSMGAVILGIVLYAREGGAGFVPKRPLVHLMRGGGVALAMACFVTSLRFMPLIDATAIGFTSPIITAFLAAILLKERVKRVTWFATLLGFSGVLIVLRPSLLDLGALALLPVIVAFGMSLLVIGNRVVAGEGSALSMQFHVAAPAAVFLMLFAAGGHFSGVDFLHVGGMPNPGVVIAALVVAASATTAHWLIYLGTTKSGASTIAPLTYVQVLVAGTLGWIVFGHTPDAMAFVGIAVIIVSGLIIWHSREAKSLPDEAG</sequence>
<comment type="similarity">
    <text evidence="2">Belongs to the drug/metabolite transporter (DMT) superfamily. 10 TMS drug/metabolite exporter (DME) (TC 2.A.7.3) family.</text>
</comment>
<evidence type="ECO:0000256" key="6">
    <source>
        <dbReference type="SAM" id="Phobius"/>
    </source>
</evidence>
<keyword evidence="3 6" id="KW-0812">Transmembrane</keyword>
<feature type="transmembrane region" description="Helical" evidence="6">
    <location>
        <begin position="177"/>
        <end position="196"/>
    </location>
</feature>
<keyword evidence="9" id="KW-1185">Reference proteome</keyword>
<keyword evidence="5 6" id="KW-0472">Membrane</keyword>
<protein>
    <submittedName>
        <fullName evidence="8">Membrane protein</fullName>
    </submittedName>
</protein>
<comment type="caution">
    <text evidence="8">The sequence shown here is derived from an EMBL/GenBank/DDBJ whole genome shotgun (WGS) entry which is preliminary data.</text>
</comment>
<evidence type="ECO:0000313" key="8">
    <source>
        <dbReference type="EMBL" id="GGD30884.1"/>
    </source>
</evidence>
<evidence type="ECO:0000313" key="9">
    <source>
        <dbReference type="Proteomes" id="UP000598997"/>
    </source>
</evidence>
<dbReference type="Proteomes" id="UP000598997">
    <property type="component" value="Unassembled WGS sequence"/>
</dbReference>
<evidence type="ECO:0000256" key="4">
    <source>
        <dbReference type="ARBA" id="ARBA00022989"/>
    </source>
</evidence>
<feature type="domain" description="EamA" evidence="7">
    <location>
        <begin position="7"/>
        <end position="139"/>
    </location>
</feature>
<dbReference type="SUPFAM" id="SSF103481">
    <property type="entry name" value="Multidrug resistance efflux transporter EmrE"/>
    <property type="match status" value="2"/>
</dbReference>
<feature type="transmembrane region" description="Helical" evidence="6">
    <location>
        <begin position="38"/>
        <end position="57"/>
    </location>
</feature>
<dbReference type="PANTHER" id="PTHR22911">
    <property type="entry name" value="ACYL-MALONYL CONDENSING ENZYME-RELATED"/>
    <property type="match status" value="1"/>
</dbReference>
<feature type="transmembrane region" description="Helical" evidence="6">
    <location>
        <begin position="123"/>
        <end position="140"/>
    </location>
</feature>
<dbReference type="PANTHER" id="PTHR22911:SF6">
    <property type="entry name" value="SOLUTE CARRIER FAMILY 35 MEMBER G1"/>
    <property type="match status" value="1"/>
</dbReference>
<feature type="transmembrane region" description="Helical" evidence="6">
    <location>
        <begin position="246"/>
        <end position="265"/>
    </location>
</feature>
<keyword evidence="4 6" id="KW-1133">Transmembrane helix</keyword>
<feature type="transmembrane region" description="Helical" evidence="6">
    <location>
        <begin position="216"/>
        <end position="234"/>
    </location>
</feature>
<feature type="transmembrane region" description="Helical" evidence="6">
    <location>
        <begin position="146"/>
        <end position="165"/>
    </location>
</feature>
<feature type="transmembrane region" description="Helical" evidence="6">
    <location>
        <begin position="97"/>
        <end position="116"/>
    </location>
</feature>
<dbReference type="EMBL" id="BMIO01000001">
    <property type="protein sequence ID" value="GGD30884.1"/>
    <property type="molecule type" value="Genomic_DNA"/>
</dbReference>
<name>A0A916Y4X4_9SPHN</name>
<evidence type="ECO:0000256" key="2">
    <source>
        <dbReference type="ARBA" id="ARBA00009853"/>
    </source>
</evidence>
<feature type="transmembrane region" description="Helical" evidence="6">
    <location>
        <begin position="69"/>
        <end position="91"/>
    </location>
</feature>
<dbReference type="Pfam" id="PF00892">
    <property type="entry name" value="EamA"/>
    <property type="match status" value="1"/>
</dbReference>
<evidence type="ECO:0000256" key="3">
    <source>
        <dbReference type="ARBA" id="ARBA00022692"/>
    </source>
</evidence>
<evidence type="ECO:0000256" key="5">
    <source>
        <dbReference type="ARBA" id="ARBA00023136"/>
    </source>
</evidence>
<dbReference type="GO" id="GO:0016020">
    <property type="term" value="C:membrane"/>
    <property type="evidence" value="ECO:0007669"/>
    <property type="project" value="UniProtKB-SubCell"/>
</dbReference>
<dbReference type="InterPro" id="IPR000620">
    <property type="entry name" value="EamA_dom"/>
</dbReference>